<feature type="domain" description="C2H2-type" evidence="11">
    <location>
        <begin position="615"/>
        <end position="639"/>
    </location>
</feature>
<feature type="compositionally biased region" description="Low complexity" evidence="10">
    <location>
        <begin position="345"/>
        <end position="357"/>
    </location>
</feature>
<dbReference type="GO" id="GO:0008270">
    <property type="term" value="F:zinc ion binding"/>
    <property type="evidence" value="ECO:0007669"/>
    <property type="project" value="UniProtKB-KW"/>
</dbReference>
<feature type="compositionally biased region" description="Polar residues" evidence="10">
    <location>
        <begin position="188"/>
        <end position="205"/>
    </location>
</feature>
<accession>A0A5S6R0Y0</accession>
<dbReference type="WBParaSite" id="TMUE_3000013078.4">
    <property type="protein sequence ID" value="TMUE_3000013078.4"/>
    <property type="gene ID" value="WBGene00291630"/>
</dbReference>
<feature type="domain" description="C2H2-type" evidence="11">
    <location>
        <begin position="1602"/>
        <end position="1629"/>
    </location>
</feature>
<feature type="domain" description="C2H2-type" evidence="11">
    <location>
        <begin position="587"/>
        <end position="614"/>
    </location>
</feature>
<dbReference type="SMART" id="SM00355">
    <property type="entry name" value="ZnF_C2H2"/>
    <property type="match status" value="10"/>
</dbReference>
<dbReference type="GO" id="GO:0000981">
    <property type="term" value="F:DNA-binding transcription factor activity, RNA polymerase II-specific"/>
    <property type="evidence" value="ECO:0007669"/>
    <property type="project" value="TreeGrafter"/>
</dbReference>
<evidence type="ECO:0000313" key="12">
    <source>
        <dbReference type="Proteomes" id="UP000046395"/>
    </source>
</evidence>
<feature type="domain" description="C2H2-type" evidence="11">
    <location>
        <begin position="1248"/>
        <end position="1277"/>
    </location>
</feature>
<feature type="compositionally biased region" description="Low complexity" evidence="10">
    <location>
        <begin position="159"/>
        <end position="186"/>
    </location>
</feature>
<feature type="compositionally biased region" description="Polar residues" evidence="10">
    <location>
        <begin position="1332"/>
        <end position="1363"/>
    </location>
</feature>
<feature type="region of interest" description="Disordered" evidence="10">
    <location>
        <begin position="141"/>
        <end position="208"/>
    </location>
</feature>
<dbReference type="STRING" id="70415.A0A5S6R0Y0"/>
<keyword evidence="6" id="KW-0805">Transcription regulation</keyword>
<reference evidence="13" key="3">
    <citation type="submission" date="2019-12" db="UniProtKB">
        <authorList>
            <consortium name="WormBaseParasite"/>
        </authorList>
    </citation>
    <scope>IDENTIFICATION</scope>
</reference>
<feature type="region of interest" description="Disordered" evidence="10">
    <location>
        <begin position="241"/>
        <end position="268"/>
    </location>
</feature>
<feature type="compositionally biased region" description="Polar residues" evidence="10">
    <location>
        <begin position="719"/>
        <end position="729"/>
    </location>
</feature>
<keyword evidence="2" id="KW-0479">Metal-binding</keyword>
<feature type="compositionally biased region" description="Polar residues" evidence="10">
    <location>
        <begin position="1370"/>
        <end position="1381"/>
    </location>
</feature>
<feature type="region of interest" description="Disordered" evidence="10">
    <location>
        <begin position="1064"/>
        <end position="1119"/>
    </location>
</feature>
<reference evidence="12" key="1">
    <citation type="submission" date="2013-11" db="EMBL/GenBank/DDBJ databases">
        <authorList>
            <person name="Aslett M."/>
        </authorList>
    </citation>
    <scope>NUCLEOTIDE SEQUENCE [LARGE SCALE GENOMIC DNA]</scope>
    <source>
        <strain evidence="12">Edinburgh</strain>
    </source>
</reference>
<feature type="domain" description="C2H2-type" evidence="11">
    <location>
        <begin position="958"/>
        <end position="987"/>
    </location>
</feature>
<dbReference type="PROSITE" id="PS50157">
    <property type="entry name" value="ZINC_FINGER_C2H2_2"/>
    <property type="match status" value="7"/>
</dbReference>
<proteinExistence type="predicted"/>
<evidence type="ECO:0000256" key="9">
    <source>
        <dbReference type="PROSITE-ProRule" id="PRU00042"/>
    </source>
</evidence>
<evidence type="ECO:0000256" key="10">
    <source>
        <dbReference type="SAM" id="MobiDB-lite"/>
    </source>
</evidence>
<evidence type="ECO:0000256" key="2">
    <source>
        <dbReference type="ARBA" id="ARBA00022723"/>
    </source>
</evidence>
<keyword evidence="4 9" id="KW-0863">Zinc-finger</keyword>
<evidence type="ECO:0000256" key="3">
    <source>
        <dbReference type="ARBA" id="ARBA00022737"/>
    </source>
</evidence>
<dbReference type="PROSITE" id="PS00028">
    <property type="entry name" value="ZINC_FINGER_C2H2_1"/>
    <property type="match status" value="7"/>
</dbReference>
<evidence type="ECO:0000256" key="1">
    <source>
        <dbReference type="ARBA" id="ARBA00004123"/>
    </source>
</evidence>
<evidence type="ECO:0000256" key="5">
    <source>
        <dbReference type="ARBA" id="ARBA00022833"/>
    </source>
</evidence>
<keyword evidence="12" id="KW-1185">Reference proteome</keyword>
<keyword evidence="3" id="KW-0677">Repeat</keyword>
<feature type="compositionally biased region" description="Low complexity" evidence="10">
    <location>
        <begin position="248"/>
        <end position="265"/>
    </location>
</feature>
<dbReference type="WBParaSite" id="TMUE_3000013078.1">
    <property type="protein sequence ID" value="TMUE_3000013078.1"/>
    <property type="gene ID" value="WBGene00291630"/>
</dbReference>
<dbReference type="InterPro" id="IPR051969">
    <property type="entry name" value="Zinc-finger_DNA-bd_regulators"/>
</dbReference>
<feature type="region of interest" description="Disordered" evidence="10">
    <location>
        <begin position="920"/>
        <end position="950"/>
    </location>
</feature>
<dbReference type="WBParaSite" id="TMUE_3000013078.2">
    <property type="protein sequence ID" value="TMUE_3000013078.2"/>
    <property type="gene ID" value="WBGene00291630"/>
</dbReference>
<dbReference type="PANTHER" id="PTHR45944">
    <property type="entry name" value="SCHNURRI, ISOFORM F"/>
    <property type="match status" value="1"/>
</dbReference>
<dbReference type="WBParaSite" id="TMUE_3000013078.3">
    <property type="protein sequence ID" value="TMUE_3000013078.3"/>
    <property type="gene ID" value="WBGene00291630"/>
</dbReference>
<name>A0A5S6R0Y0_TRIMR</name>
<evidence type="ECO:0000256" key="6">
    <source>
        <dbReference type="ARBA" id="ARBA00023015"/>
    </source>
</evidence>
<evidence type="ECO:0000256" key="4">
    <source>
        <dbReference type="ARBA" id="ARBA00022771"/>
    </source>
</evidence>
<dbReference type="GO" id="GO:0000978">
    <property type="term" value="F:RNA polymerase II cis-regulatory region sequence-specific DNA binding"/>
    <property type="evidence" value="ECO:0007669"/>
    <property type="project" value="TreeGrafter"/>
</dbReference>
<evidence type="ECO:0000256" key="7">
    <source>
        <dbReference type="ARBA" id="ARBA00023163"/>
    </source>
</evidence>
<dbReference type="Gene3D" id="3.30.160.60">
    <property type="entry name" value="Classic Zinc Finger"/>
    <property type="match status" value="5"/>
</dbReference>
<sequence>MAITAANRSELGVDHLAEDDCEDRLVIDVAPTVSGAVQDPPAALVADLADSNLSAVASRFYSQYALAQQQYIAALARVAGDPYASALGCSYFTAGSQMVPSTMSMAAASPTLLSKIYASPFTIMAQFPSTAAPNLKCDDKVTSSPAVDQTKQPLGATLSSSSSGGESWCGMSSSSSISASCSSEEGPTANNGATSVIRRSSNATVNPKAVEEHITRLISENEALLEPSSVLLKRRSYTRQQYGSLDHSAGQSSSGRRQSSTAAATVKSTRSQSLVDLGMLASFKPLRQDGSRKMSEQPSADVGHYSCHKCAYCKIGFRNMDGVRAHEVRCAQRTEVPTCSHGGESTAPKSSSSASPLVAEPSSAVLLNRSVGEIDEQVTGTSKSHRMYPYCNTVNVPRLLDLEPLRTSQAQALIAQTTFCTVRRRPVSHRRMLESGESVWANWMPKVSATGTKIVRNRRDSHLNILLMGCYRLRQKQSPLSYTIATKQMANLRVTHSSYWRLCKNRSSAASSICQQQMLKGGEPVKTELAAGPSSLLTAADDCCPTKLAATSALALSNAAAAPAEGTAKECNELADSYVRGRGFGRYVCDRCGIRCKKPSMLKKHLRCHLDVRPYSCRQCAFSFKTKGNLTKHLKSKSHRKCCKRCQVEHTSTSKGECSVGISSPLTTAVEDAADDDEFPEQTEEGLDEEGEEDDDDDDDDDDVEEDDDDDDDAEEISDATTGSATEQESIVGGHSGTSASTLQCVSPGASPEVSSPSVVVCSAGDVVKQSLKRCECAPIATQPLACATAASSVGAKSCTLQHPIAMSSSSVVDNAGAASIHSVLGPLDEISMPSEAAQRDIDRYIANSNNEAKPVCATCGKQFTKFALLRLHMSVHCLEQSSRRYEIKCPECSSSFRSRSLLKKHLACAHSDLCPLSDEIASGHEPQQTRSSGQLNDAFDPQEASVSQKPACNPRPFVCTDCDVAFRIHGHLAKHLRSKLHIMKLESVGKLPIGTFARIEEAGVHFFQEIDTRSGENSLRSLLDLMERFVRTDMPEQKSDDAVDQMAEDDLADLTDSDELVIDVEGGCSPDDAGKSAISDNNSSTSAIGSKDSSSQLDRSRENVEIDSTSHLSQGDGLHNGDFNLGNVIRLPGRSVVAGVWVPPTSDEFRDSFVFGKCQSSDSLPVRTTPTTISNGVEADVAKQMNGGATLNVADFAIDAKLIGSPTENQNASKNFCQWCDLTYPTWIELMVHRLSDHIVMKDGRDFRCPLANCDRVYPNRDCLRQHLVLHFLGRIKDCIADPAYEVPRSSSGYELCSDDFSSSPARIGRRSSPSAQSKRAKTCRREKADNNSCPERNGCISYSSTSDSEASHLSISNNSPVTSPPEAISQTAKGTPQRRQTTKRHSEQISSSSSSSLLASLLPDVKRTAVASKPADDESPQHRLIESAVIEQQLPVSWLQESKQLRAPTVLRQSPQRGFVSGANWNHVSPLLQDSISSRTLLSATASPAGAMLGSRVADPTMAAMVQTAAVANPAAFMNYQNLCQQLATASILSAMQQQQHQAQCGGAGIGHPLLAALNGGPFNNGRVSAPTVGGVPSSVSLPPPLAATGVGSFIPMALYMCLMCGKQFGNLIEYQEHMVSHSQPRPFLCDVCDAGFTTARALRAHLPCKQQASPSQ</sequence>
<feature type="compositionally biased region" description="Low complexity" evidence="10">
    <location>
        <begin position="746"/>
        <end position="758"/>
    </location>
</feature>
<dbReference type="SUPFAM" id="SSF57667">
    <property type="entry name" value="beta-beta-alpha zinc fingers"/>
    <property type="match status" value="4"/>
</dbReference>
<feature type="domain" description="C2H2-type" evidence="11">
    <location>
        <begin position="855"/>
        <end position="882"/>
    </location>
</feature>
<dbReference type="GO" id="GO:0005634">
    <property type="term" value="C:nucleus"/>
    <property type="evidence" value="ECO:0007669"/>
    <property type="project" value="UniProtKB-SubCell"/>
</dbReference>
<reference evidence="12" key="2">
    <citation type="submission" date="2014-03" db="EMBL/GenBank/DDBJ databases">
        <title>The whipworm genome and dual-species transcriptomics of an intimate host-pathogen interaction.</title>
        <authorList>
            <person name="Foth B.J."/>
            <person name="Tsai I.J."/>
            <person name="Reid A.J."/>
            <person name="Bancroft A.J."/>
            <person name="Nichol S."/>
            <person name="Tracey A."/>
            <person name="Holroyd N."/>
            <person name="Cotton J.A."/>
            <person name="Stanley E.J."/>
            <person name="Zarowiecki M."/>
            <person name="Liu J.Z."/>
            <person name="Huckvale T."/>
            <person name="Cooper P.J."/>
            <person name="Grencis R.K."/>
            <person name="Berriman M."/>
        </authorList>
    </citation>
    <scope>NUCLEOTIDE SEQUENCE [LARGE SCALE GENOMIC DNA]</scope>
    <source>
        <strain evidence="12">Edinburgh</strain>
    </source>
</reference>
<dbReference type="FunFam" id="3.30.160.60:FF:000594">
    <property type="entry name" value="Transcription factor HIVEP2"/>
    <property type="match status" value="1"/>
</dbReference>
<dbReference type="InterPro" id="IPR013087">
    <property type="entry name" value="Znf_C2H2_type"/>
</dbReference>
<organism evidence="12 13">
    <name type="scientific">Trichuris muris</name>
    <name type="common">Mouse whipworm</name>
    <dbReference type="NCBI Taxonomy" id="70415"/>
    <lineage>
        <taxon>Eukaryota</taxon>
        <taxon>Metazoa</taxon>
        <taxon>Ecdysozoa</taxon>
        <taxon>Nematoda</taxon>
        <taxon>Enoplea</taxon>
        <taxon>Dorylaimia</taxon>
        <taxon>Trichinellida</taxon>
        <taxon>Trichuridae</taxon>
        <taxon>Trichuris</taxon>
    </lineage>
</organism>
<feature type="domain" description="C2H2-type" evidence="11">
    <location>
        <begin position="888"/>
        <end position="916"/>
    </location>
</feature>
<evidence type="ECO:0000259" key="11">
    <source>
        <dbReference type="PROSITE" id="PS50157"/>
    </source>
</evidence>
<dbReference type="PANTHER" id="PTHR45944:SF2">
    <property type="entry name" value="SCHNURRI, ISOFORM F"/>
    <property type="match status" value="1"/>
</dbReference>
<keyword evidence="5" id="KW-0862">Zinc</keyword>
<feature type="compositionally biased region" description="Polar residues" evidence="10">
    <location>
        <begin position="926"/>
        <end position="936"/>
    </location>
</feature>
<dbReference type="Proteomes" id="UP000046395">
    <property type="component" value="Unassembled WGS sequence"/>
</dbReference>
<feature type="region of interest" description="Disordered" evidence="10">
    <location>
        <begin position="337"/>
        <end position="357"/>
    </location>
</feature>
<feature type="compositionally biased region" description="Polar residues" evidence="10">
    <location>
        <begin position="142"/>
        <end position="152"/>
    </location>
</feature>
<evidence type="ECO:0000256" key="8">
    <source>
        <dbReference type="ARBA" id="ARBA00023242"/>
    </source>
</evidence>
<feature type="compositionally biased region" description="Acidic residues" evidence="10">
    <location>
        <begin position="672"/>
        <end position="718"/>
    </location>
</feature>
<keyword evidence="8" id="KW-0539">Nucleus</keyword>
<feature type="region of interest" description="Disordered" evidence="10">
    <location>
        <begin position="1304"/>
        <end position="1399"/>
    </location>
</feature>
<feature type="region of interest" description="Disordered" evidence="10">
    <location>
        <begin position="672"/>
        <end position="758"/>
    </location>
</feature>
<evidence type="ECO:0000313" key="13">
    <source>
        <dbReference type="WBParaSite" id="TMUE_3000013078.1"/>
    </source>
</evidence>
<keyword evidence="7" id="KW-0804">Transcription</keyword>
<feature type="compositionally biased region" description="Polar residues" evidence="10">
    <location>
        <begin position="1079"/>
        <end position="1098"/>
    </location>
</feature>
<comment type="subcellular location">
    <subcellularLocation>
        <location evidence="1">Nucleus</location>
    </subcellularLocation>
</comment>
<dbReference type="InterPro" id="IPR036236">
    <property type="entry name" value="Znf_C2H2_sf"/>
</dbReference>
<protein>
    <submittedName>
        <fullName evidence="13">C2H2-type domain-containing protein</fullName>
    </submittedName>
</protein>